<protein>
    <recommendedName>
        <fullName evidence="1">Transposase IS110-like N-terminal domain-containing protein</fullName>
    </recommendedName>
</protein>
<sequence length="100" mass="11531">MDAVLECYAGLDVHQETVVACVLFGPLEHKPKKEIRAFGTTTPELLTLADWLEEQKCSHVAMESTGVFWKPVWNILETGSFQLILANAYELRMYREERRM</sequence>
<dbReference type="AlphaFoldDB" id="A0A644V8Z3"/>
<evidence type="ECO:0000259" key="1">
    <source>
        <dbReference type="Pfam" id="PF01548"/>
    </source>
</evidence>
<accession>A0A644V8Z3</accession>
<reference evidence="2" key="1">
    <citation type="submission" date="2019-08" db="EMBL/GenBank/DDBJ databases">
        <authorList>
            <person name="Kucharzyk K."/>
            <person name="Murdoch R.W."/>
            <person name="Higgins S."/>
            <person name="Loffler F."/>
        </authorList>
    </citation>
    <scope>NUCLEOTIDE SEQUENCE</scope>
</reference>
<dbReference type="PANTHER" id="PTHR33055:SF13">
    <property type="entry name" value="TRANSPOSASE"/>
    <property type="match status" value="1"/>
</dbReference>
<comment type="caution">
    <text evidence="2">The sequence shown here is derived from an EMBL/GenBank/DDBJ whole genome shotgun (WGS) entry which is preliminary data.</text>
</comment>
<dbReference type="GO" id="GO:0003677">
    <property type="term" value="F:DNA binding"/>
    <property type="evidence" value="ECO:0007669"/>
    <property type="project" value="InterPro"/>
</dbReference>
<dbReference type="Pfam" id="PF01548">
    <property type="entry name" value="DEDD_Tnp_IS110"/>
    <property type="match status" value="1"/>
</dbReference>
<name>A0A644V8Z3_9ZZZZ</name>
<evidence type="ECO:0000313" key="2">
    <source>
        <dbReference type="EMBL" id="MPL87809.1"/>
    </source>
</evidence>
<dbReference type="InterPro" id="IPR047650">
    <property type="entry name" value="Transpos_IS110"/>
</dbReference>
<dbReference type="GO" id="GO:0006313">
    <property type="term" value="P:DNA transposition"/>
    <property type="evidence" value="ECO:0007669"/>
    <property type="project" value="InterPro"/>
</dbReference>
<dbReference type="EMBL" id="VSSQ01000245">
    <property type="protein sequence ID" value="MPL87809.1"/>
    <property type="molecule type" value="Genomic_DNA"/>
</dbReference>
<gene>
    <name evidence="2" type="ORF">SDC9_33819</name>
</gene>
<organism evidence="2">
    <name type="scientific">bioreactor metagenome</name>
    <dbReference type="NCBI Taxonomy" id="1076179"/>
    <lineage>
        <taxon>unclassified sequences</taxon>
        <taxon>metagenomes</taxon>
        <taxon>ecological metagenomes</taxon>
    </lineage>
</organism>
<proteinExistence type="predicted"/>
<dbReference type="PANTHER" id="PTHR33055">
    <property type="entry name" value="TRANSPOSASE FOR INSERTION SEQUENCE ELEMENT IS1111A"/>
    <property type="match status" value="1"/>
</dbReference>
<dbReference type="InterPro" id="IPR002525">
    <property type="entry name" value="Transp_IS110-like_N"/>
</dbReference>
<feature type="domain" description="Transposase IS110-like N-terminal" evidence="1">
    <location>
        <begin position="9"/>
        <end position="97"/>
    </location>
</feature>
<dbReference type="GO" id="GO:0004803">
    <property type="term" value="F:transposase activity"/>
    <property type="evidence" value="ECO:0007669"/>
    <property type="project" value="InterPro"/>
</dbReference>